<dbReference type="GeneID" id="94691639"/>
<evidence type="ECO:0000313" key="2">
    <source>
        <dbReference type="EMBL" id="SDZ59314.1"/>
    </source>
</evidence>
<evidence type="ECO:0000313" key="3">
    <source>
        <dbReference type="Proteomes" id="UP000183417"/>
    </source>
</evidence>
<organism evidence="2 3">
    <name type="scientific">Delftia lacustris</name>
    <dbReference type="NCBI Taxonomy" id="558537"/>
    <lineage>
        <taxon>Bacteria</taxon>
        <taxon>Pseudomonadati</taxon>
        <taxon>Pseudomonadota</taxon>
        <taxon>Betaproteobacteria</taxon>
        <taxon>Burkholderiales</taxon>
        <taxon>Comamonadaceae</taxon>
        <taxon>Delftia</taxon>
    </lineage>
</organism>
<gene>
    <name evidence="2" type="ORF">SAMN05421547_14036</name>
</gene>
<protein>
    <recommendedName>
        <fullName evidence="4">DUF2946 domain-containing protein</fullName>
    </recommendedName>
</protein>
<evidence type="ECO:0008006" key="4">
    <source>
        <dbReference type="Google" id="ProtNLM"/>
    </source>
</evidence>
<evidence type="ECO:0000256" key="1">
    <source>
        <dbReference type="SAM" id="MobiDB-lite"/>
    </source>
</evidence>
<feature type="region of interest" description="Disordered" evidence="1">
    <location>
        <begin position="96"/>
        <end position="117"/>
    </location>
</feature>
<dbReference type="EMBL" id="FNPE01000040">
    <property type="protein sequence ID" value="SDZ59314.1"/>
    <property type="molecule type" value="Genomic_DNA"/>
</dbReference>
<accession>A0A1H3UA80</accession>
<name>A0A1H3UA80_9BURK</name>
<reference evidence="2 3" key="1">
    <citation type="submission" date="2016-10" db="EMBL/GenBank/DDBJ databases">
        <authorList>
            <person name="de Groot N.N."/>
        </authorList>
    </citation>
    <scope>NUCLEOTIDE SEQUENCE [LARGE SCALE GENOMIC DNA]</scope>
    <source>
        <strain evidence="2 3">LMG 24775</strain>
    </source>
</reference>
<sequence length="117" mass="12288">MRLLVLRLLLLAVFFNTAIGMPLHGATHIRQAAAAPGQAFAGLNGCEDKAPAGEKAEAAEAVCVWCMGHAPHAAAWLPHFGLPLAVAAPPERVPPRTVGGAIPSQNRWAFASRDPPR</sequence>
<dbReference type="RefSeq" id="WP_016450639.1">
    <property type="nucleotide sequence ID" value="NZ_CP141274.1"/>
</dbReference>
<dbReference type="AlphaFoldDB" id="A0A1H3UA80"/>
<proteinExistence type="predicted"/>
<dbReference type="Proteomes" id="UP000183417">
    <property type="component" value="Unassembled WGS sequence"/>
</dbReference>